<dbReference type="PIRSF" id="PIRSF006648">
    <property type="entry name" value="DrrB"/>
    <property type="match status" value="1"/>
</dbReference>
<evidence type="ECO:0000313" key="7">
    <source>
        <dbReference type="EMBL" id="MVB10314.1"/>
    </source>
</evidence>
<evidence type="ECO:0000256" key="5">
    <source>
        <dbReference type="RuleBase" id="RU361157"/>
    </source>
</evidence>
<comment type="caution">
    <text evidence="5">Lacks conserved residue(s) required for the propagation of feature annotation.</text>
</comment>
<dbReference type="Proteomes" id="UP000469440">
    <property type="component" value="Unassembled WGS sequence"/>
</dbReference>
<feature type="transmembrane region" description="Helical" evidence="5">
    <location>
        <begin position="36"/>
        <end position="53"/>
    </location>
</feature>
<evidence type="ECO:0000256" key="2">
    <source>
        <dbReference type="ARBA" id="ARBA00022692"/>
    </source>
</evidence>
<keyword evidence="2 5" id="KW-0812">Transmembrane</keyword>
<dbReference type="PANTHER" id="PTHR43229:SF2">
    <property type="entry name" value="NODULATION PROTEIN J"/>
    <property type="match status" value="1"/>
</dbReference>
<feature type="domain" description="ABC transmembrane type-2" evidence="6">
    <location>
        <begin position="38"/>
        <end position="270"/>
    </location>
</feature>
<evidence type="ECO:0000256" key="1">
    <source>
        <dbReference type="ARBA" id="ARBA00004141"/>
    </source>
</evidence>
<dbReference type="Pfam" id="PF01061">
    <property type="entry name" value="ABC2_membrane"/>
    <property type="match status" value="1"/>
</dbReference>
<dbReference type="GO" id="GO:0043190">
    <property type="term" value="C:ATP-binding cassette (ABC) transporter complex"/>
    <property type="evidence" value="ECO:0007669"/>
    <property type="project" value="InterPro"/>
</dbReference>
<comment type="subcellular location">
    <subcellularLocation>
        <location evidence="5">Cell membrane</location>
        <topology evidence="5">Multi-pass membrane protein</topology>
    </subcellularLocation>
    <subcellularLocation>
        <location evidence="1">Membrane</location>
        <topology evidence="1">Multi-pass membrane protein</topology>
    </subcellularLocation>
</comment>
<evidence type="ECO:0000313" key="8">
    <source>
        <dbReference type="Proteomes" id="UP000469440"/>
    </source>
</evidence>
<dbReference type="RefSeq" id="WP_066642317.1">
    <property type="nucleotide sequence ID" value="NZ_VWXL01000026.1"/>
</dbReference>
<name>A0A6N8HWU6_9FIRM</name>
<reference evidence="7 8" key="1">
    <citation type="submission" date="2019-09" db="EMBL/GenBank/DDBJ databases">
        <title>Genome sequence of Clostridium sp. EA1.</title>
        <authorList>
            <person name="Poehlein A."/>
            <person name="Bengelsdorf F.R."/>
            <person name="Daniel R."/>
        </authorList>
    </citation>
    <scope>NUCLEOTIDE SEQUENCE [LARGE SCALE GENOMIC DNA]</scope>
    <source>
        <strain evidence="7 8">EA1</strain>
    </source>
</reference>
<accession>A0A6N8HWU6</accession>
<dbReference type="InterPro" id="IPR013525">
    <property type="entry name" value="ABC2_TM"/>
</dbReference>
<keyword evidence="3 5" id="KW-1133">Transmembrane helix</keyword>
<keyword evidence="8" id="KW-1185">Reference proteome</keyword>
<dbReference type="AlphaFoldDB" id="A0A6N8HWU6"/>
<keyword evidence="4 5" id="KW-0472">Membrane</keyword>
<evidence type="ECO:0000259" key="6">
    <source>
        <dbReference type="PROSITE" id="PS51012"/>
    </source>
</evidence>
<keyword evidence="5" id="KW-1003">Cell membrane</keyword>
<sequence>MNTTTVNNRREIPKTAQEINAVLTIAMREIITTIKVPTRIVTAIIWPIMFLWLMGGNLMQNMGTQVGYNFNQFMLTGMLINGMFMMIVVGITTLVEDRENDFTQEMFVAPVSRYSIIIGKIVGTSFTGFIEFLATIIVGLCMGISIEASQLLKLLAISPLICIAAGSLGVMIIGFIHNSSTAGLIVMTGSMLQMFLSGALIPINNTAGAISVFSHILPLTYCLDFARGIFYAGTSDYSKIVMYSPPVNFEIILTFTAVFFILGTISFVRSEKNR</sequence>
<evidence type="ECO:0000256" key="3">
    <source>
        <dbReference type="ARBA" id="ARBA00022989"/>
    </source>
</evidence>
<dbReference type="PROSITE" id="PS51012">
    <property type="entry name" value="ABC_TM2"/>
    <property type="match status" value="1"/>
</dbReference>
<feature type="transmembrane region" description="Helical" evidence="5">
    <location>
        <begin position="251"/>
        <end position="268"/>
    </location>
</feature>
<evidence type="ECO:0000256" key="4">
    <source>
        <dbReference type="ARBA" id="ARBA00023136"/>
    </source>
</evidence>
<comment type="caution">
    <text evidence="7">The sequence shown here is derived from an EMBL/GenBank/DDBJ whole genome shotgun (WGS) entry which is preliminary data.</text>
</comment>
<dbReference type="GO" id="GO:0140359">
    <property type="term" value="F:ABC-type transporter activity"/>
    <property type="evidence" value="ECO:0007669"/>
    <property type="project" value="InterPro"/>
</dbReference>
<dbReference type="InterPro" id="IPR051784">
    <property type="entry name" value="Nod_factor_ABC_transporter"/>
</dbReference>
<feature type="transmembrane region" description="Helical" evidence="5">
    <location>
        <begin position="73"/>
        <end position="94"/>
    </location>
</feature>
<protein>
    <recommendedName>
        <fullName evidence="5">Transport permease protein</fullName>
    </recommendedName>
</protein>
<organism evidence="7 8">
    <name type="scientific">Caproicibacter fermentans</name>
    <dbReference type="NCBI Taxonomy" id="2576756"/>
    <lineage>
        <taxon>Bacteria</taxon>
        <taxon>Bacillati</taxon>
        <taxon>Bacillota</taxon>
        <taxon>Clostridia</taxon>
        <taxon>Eubacteriales</taxon>
        <taxon>Acutalibacteraceae</taxon>
        <taxon>Caproicibacter</taxon>
    </lineage>
</organism>
<dbReference type="EMBL" id="VWXL01000026">
    <property type="protein sequence ID" value="MVB10314.1"/>
    <property type="molecule type" value="Genomic_DNA"/>
</dbReference>
<keyword evidence="5" id="KW-0813">Transport</keyword>
<dbReference type="InterPro" id="IPR000412">
    <property type="entry name" value="ABC_2_transport"/>
</dbReference>
<proteinExistence type="inferred from homology"/>
<dbReference type="PANTHER" id="PTHR43229">
    <property type="entry name" value="NODULATION PROTEIN J"/>
    <property type="match status" value="1"/>
</dbReference>
<dbReference type="OrthoDB" id="9788252at2"/>
<feature type="transmembrane region" description="Helical" evidence="5">
    <location>
        <begin position="154"/>
        <end position="176"/>
    </location>
</feature>
<gene>
    <name evidence="7" type="ORF">CAFE_09970</name>
</gene>
<dbReference type="InterPro" id="IPR047817">
    <property type="entry name" value="ABC2_TM_bact-type"/>
</dbReference>
<feature type="transmembrane region" description="Helical" evidence="5">
    <location>
        <begin position="114"/>
        <end position="142"/>
    </location>
</feature>
<comment type="similarity">
    <text evidence="5">Belongs to the ABC-2 integral membrane protein family.</text>
</comment>